<keyword evidence="7" id="KW-1015">Disulfide bond</keyword>
<dbReference type="SUPFAM" id="SSF49785">
    <property type="entry name" value="Galactose-binding domain-like"/>
    <property type="match status" value="2"/>
</dbReference>
<protein>
    <recommendedName>
        <fullName evidence="8">Fucolectin tachylectin-4 pentraxin-1 domain-containing protein</fullName>
    </recommendedName>
</protein>
<dbReference type="EMBL" id="JAODUO010001464">
    <property type="protein sequence ID" value="KAK2163384.1"/>
    <property type="molecule type" value="Genomic_DNA"/>
</dbReference>
<dbReference type="Gene3D" id="2.60.120.260">
    <property type="entry name" value="Galactose-binding domain-like"/>
    <property type="match status" value="2"/>
</dbReference>
<dbReference type="GO" id="GO:0001868">
    <property type="term" value="P:regulation of complement activation, lectin pathway"/>
    <property type="evidence" value="ECO:0007669"/>
    <property type="project" value="UniProtKB-ARBA"/>
</dbReference>
<name>A0AAD9K1V9_RIDPI</name>
<comment type="function">
    <text evidence="1">Acts as a defensive agent. Recognizes blood group fucosylated oligosaccharides including A, B, H and Lewis B-type antigens. Does not recognize Lewis A antigen and has low affinity for monovalent haptens.</text>
</comment>
<comment type="caution">
    <text evidence="9">The sequence shown here is derived from an EMBL/GenBank/DDBJ whole genome shotgun (WGS) entry which is preliminary data.</text>
</comment>
<dbReference type="SMART" id="SM00607">
    <property type="entry name" value="FTP"/>
    <property type="match status" value="1"/>
</dbReference>
<feature type="domain" description="Fucolectin tachylectin-4 pentraxin-1" evidence="8">
    <location>
        <begin position="134"/>
        <end position="278"/>
    </location>
</feature>
<evidence type="ECO:0000256" key="7">
    <source>
        <dbReference type="ARBA" id="ARBA00023157"/>
    </source>
</evidence>
<comment type="similarity">
    <text evidence="2">Belongs to the fucolectin family.</text>
</comment>
<evidence type="ECO:0000256" key="6">
    <source>
        <dbReference type="ARBA" id="ARBA00022837"/>
    </source>
</evidence>
<keyword evidence="4" id="KW-0479">Metal-binding</keyword>
<comment type="subunit">
    <text evidence="3">Homotrimer.</text>
</comment>
<evidence type="ECO:0000256" key="5">
    <source>
        <dbReference type="ARBA" id="ARBA00022734"/>
    </source>
</evidence>
<dbReference type="AlphaFoldDB" id="A0AAD9K1V9"/>
<evidence type="ECO:0000256" key="2">
    <source>
        <dbReference type="ARBA" id="ARBA00010147"/>
    </source>
</evidence>
<dbReference type="PANTHER" id="PTHR45713">
    <property type="entry name" value="FTP DOMAIN-CONTAINING PROTEIN"/>
    <property type="match status" value="1"/>
</dbReference>
<evidence type="ECO:0000313" key="10">
    <source>
        <dbReference type="Proteomes" id="UP001209878"/>
    </source>
</evidence>
<evidence type="ECO:0000256" key="4">
    <source>
        <dbReference type="ARBA" id="ARBA00022723"/>
    </source>
</evidence>
<reference evidence="9" key="1">
    <citation type="journal article" date="2023" name="Mol. Biol. Evol.">
        <title>Third-Generation Sequencing Reveals the Adaptive Role of the Epigenome in Three Deep-Sea Polychaetes.</title>
        <authorList>
            <person name="Perez M."/>
            <person name="Aroh O."/>
            <person name="Sun Y."/>
            <person name="Lan Y."/>
            <person name="Juniper S.K."/>
            <person name="Young C.R."/>
            <person name="Angers B."/>
            <person name="Qian P.Y."/>
        </authorList>
    </citation>
    <scope>NUCLEOTIDE SEQUENCE</scope>
    <source>
        <strain evidence="9">R07B-5</strain>
    </source>
</reference>
<dbReference type="GO" id="GO:0046872">
    <property type="term" value="F:metal ion binding"/>
    <property type="evidence" value="ECO:0007669"/>
    <property type="project" value="UniProtKB-KW"/>
</dbReference>
<keyword evidence="6" id="KW-0106">Calcium</keyword>
<keyword evidence="5" id="KW-0430">Lectin</keyword>
<dbReference type="InterPro" id="IPR006585">
    <property type="entry name" value="FTP1"/>
</dbReference>
<dbReference type="PANTHER" id="PTHR45713:SF6">
    <property type="entry name" value="F5_8 TYPE C DOMAIN-CONTAINING PROTEIN"/>
    <property type="match status" value="1"/>
</dbReference>
<dbReference type="Pfam" id="PF22633">
    <property type="entry name" value="F5_F8_type_C_2"/>
    <property type="match status" value="2"/>
</dbReference>
<accession>A0AAD9K1V9</accession>
<gene>
    <name evidence="9" type="ORF">NP493_1465g00011</name>
</gene>
<dbReference type="GO" id="GO:0042806">
    <property type="term" value="F:fucose binding"/>
    <property type="evidence" value="ECO:0007669"/>
    <property type="project" value="UniProtKB-ARBA"/>
</dbReference>
<evidence type="ECO:0000256" key="3">
    <source>
        <dbReference type="ARBA" id="ARBA00011233"/>
    </source>
</evidence>
<dbReference type="GO" id="GO:0010185">
    <property type="term" value="P:regulation of cellular defense response"/>
    <property type="evidence" value="ECO:0007669"/>
    <property type="project" value="UniProtKB-ARBA"/>
</dbReference>
<keyword evidence="10" id="KW-1185">Reference proteome</keyword>
<evidence type="ECO:0000313" key="9">
    <source>
        <dbReference type="EMBL" id="KAK2163384.1"/>
    </source>
</evidence>
<dbReference type="InterPro" id="IPR051941">
    <property type="entry name" value="BG_Antigen-Binding_Lectin"/>
</dbReference>
<evidence type="ECO:0000259" key="8">
    <source>
        <dbReference type="SMART" id="SM00607"/>
    </source>
</evidence>
<proteinExistence type="inferred from homology"/>
<organism evidence="9 10">
    <name type="scientific">Ridgeia piscesae</name>
    <name type="common">Tubeworm</name>
    <dbReference type="NCBI Taxonomy" id="27915"/>
    <lineage>
        <taxon>Eukaryota</taxon>
        <taxon>Metazoa</taxon>
        <taxon>Spiralia</taxon>
        <taxon>Lophotrochozoa</taxon>
        <taxon>Annelida</taxon>
        <taxon>Polychaeta</taxon>
        <taxon>Sedentaria</taxon>
        <taxon>Canalipalpata</taxon>
        <taxon>Sabellida</taxon>
        <taxon>Siboglinidae</taxon>
        <taxon>Ridgeia</taxon>
    </lineage>
</organism>
<dbReference type="Proteomes" id="UP001209878">
    <property type="component" value="Unassembled WGS sequence"/>
</dbReference>
<evidence type="ECO:0000256" key="1">
    <source>
        <dbReference type="ARBA" id="ARBA00002219"/>
    </source>
</evidence>
<sequence>MSSFFANTFVAIHGNDGKKNTMFCTAKNNMAWWAIDLGQKRPEVTRVRVTNVIGTHSERLRNFVIGMTDIDPRTGTGPMKSLFEKIDSHDALGDGANVTLTAKRPVRHRYLFVAATVYMYFNLREVEVFSGQSNENIALGKPAFMSSLFYSDLVATQANDGKYDTFFYTAYGKQAWWAVDLGQEKPRINRVKVTNIDTGNRLLNFTVGVTNFDPTSDSGGPLRSPFVMCATHGTVGKGLTVALTCEKSRDVRGRYLFVAANVKNFFNLAEVEVFDGIDLSLFKVTGYRNDYNVAALVDVNNATCQRVTTPDSDEPFLLEVELPSRQDRLTLTAVLDGGECLDFPATMVYSESDQSAMIPYNNNPSFCDKVPGKCAFECDCSDTKCRRLVLAMLSVPTGPRGLCEIYVE</sequence>
<dbReference type="InterPro" id="IPR008979">
    <property type="entry name" value="Galactose-bd-like_sf"/>
</dbReference>